<dbReference type="InterPro" id="IPR027461">
    <property type="entry name" value="Carboxypeptidase_A_C_sf"/>
</dbReference>
<reference evidence="9 10" key="1">
    <citation type="submission" date="2018-11" db="EMBL/GenBank/DDBJ databases">
        <title>Rufibacter latericius sp. nov., isolated from water in Baiyang Lake.</title>
        <authorList>
            <person name="Yang Y."/>
        </authorList>
    </citation>
    <scope>NUCLEOTIDE SEQUENCE [LARGE SCALE GENOMIC DNA]</scope>
    <source>
        <strain evidence="9 10">MCC P1</strain>
    </source>
</reference>
<feature type="active site" description="Nucleophile" evidence="6">
    <location>
        <position position="109"/>
    </location>
</feature>
<dbReference type="InterPro" id="IPR040921">
    <property type="entry name" value="Peptidase_S66C"/>
</dbReference>
<dbReference type="RefSeq" id="WP_123133637.1">
    <property type="nucleotide sequence ID" value="NZ_RJJE01000017.1"/>
</dbReference>
<organism evidence="9 10">
    <name type="scientific">Rufibacter immobilis</name>
    <dbReference type="NCBI Taxonomy" id="1348778"/>
    <lineage>
        <taxon>Bacteria</taxon>
        <taxon>Pseudomonadati</taxon>
        <taxon>Bacteroidota</taxon>
        <taxon>Cytophagia</taxon>
        <taxon>Cytophagales</taxon>
        <taxon>Hymenobacteraceae</taxon>
        <taxon>Rufibacter</taxon>
    </lineage>
</organism>
<dbReference type="PIRSF" id="PIRSF028757">
    <property type="entry name" value="LD-carboxypeptidase"/>
    <property type="match status" value="1"/>
</dbReference>
<dbReference type="Pfam" id="PF17676">
    <property type="entry name" value="Peptidase_S66C"/>
    <property type="match status" value="1"/>
</dbReference>
<dbReference type="PANTHER" id="PTHR30237">
    <property type="entry name" value="MURAMOYLTETRAPEPTIDE CARBOXYPEPTIDASE"/>
    <property type="match status" value="1"/>
</dbReference>
<feature type="active site" description="Charge relay system" evidence="6">
    <location>
        <position position="203"/>
    </location>
</feature>
<evidence type="ECO:0000256" key="5">
    <source>
        <dbReference type="ARBA" id="ARBA00022825"/>
    </source>
</evidence>
<evidence type="ECO:0000259" key="8">
    <source>
        <dbReference type="Pfam" id="PF17676"/>
    </source>
</evidence>
<comment type="caution">
    <text evidence="9">The sequence shown here is derived from an EMBL/GenBank/DDBJ whole genome shotgun (WGS) entry which is preliminary data.</text>
</comment>
<dbReference type="InterPro" id="IPR003507">
    <property type="entry name" value="S66_fam"/>
</dbReference>
<evidence type="ECO:0000256" key="3">
    <source>
        <dbReference type="ARBA" id="ARBA00022670"/>
    </source>
</evidence>
<keyword evidence="5" id="KW-0720">Serine protease</keyword>
<feature type="active site" description="Charge relay system" evidence="6">
    <location>
        <position position="273"/>
    </location>
</feature>
<dbReference type="GO" id="GO:0006508">
    <property type="term" value="P:proteolysis"/>
    <property type="evidence" value="ECO:0007669"/>
    <property type="project" value="UniProtKB-KW"/>
</dbReference>
<dbReference type="InterPro" id="IPR040449">
    <property type="entry name" value="Peptidase_S66_N"/>
</dbReference>
<dbReference type="Pfam" id="PF02016">
    <property type="entry name" value="Peptidase_S66"/>
    <property type="match status" value="1"/>
</dbReference>
<evidence type="ECO:0000313" key="10">
    <source>
        <dbReference type="Proteomes" id="UP000271010"/>
    </source>
</evidence>
<dbReference type="OrthoDB" id="9807329at2"/>
<evidence type="ECO:0000313" key="9">
    <source>
        <dbReference type="EMBL" id="RNI27168.1"/>
    </source>
</evidence>
<dbReference type="Gene3D" id="3.40.50.10740">
    <property type="entry name" value="Class I glutamine amidotransferase-like"/>
    <property type="match status" value="1"/>
</dbReference>
<evidence type="ECO:0000256" key="6">
    <source>
        <dbReference type="PIRSR" id="PIRSR028757-1"/>
    </source>
</evidence>
<dbReference type="CDD" id="cd07025">
    <property type="entry name" value="Peptidase_S66"/>
    <property type="match status" value="1"/>
</dbReference>
<dbReference type="EMBL" id="RJJE01000017">
    <property type="protein sequence ID" value="RNI27168.1"/>
    <property type="molecule type" value="Genomic_DNA"/>
</dbReference>
<evidence type="ECO:0000256" key="2">
    <source>
        <dbReference type="ARBA" id="ARBA00022645"/>
    </source>
</evidence>
<dbReference type="InterPro" id="IPR027478">
    <property type="entry name" value="LdcA_N"/>
</dbReference>
<dbReference type="SUPFAM" id="SSF52317">
    <property type="entry name" value="Class I glutamine amidotransferase-like"/>
    <property type="match status" value="1"/>
</dbReference>
<dbReference type="Proteomes" id="UP000271010">
    <property type="component" value="Unassembled WGS sequence"/>
</dbReference>
<dbReference type="InterPro" id="IPR029062">
    <property type="entry name" value="Class_I_gatase-like"/>
</dbReference>
<gene>
    <name evidence="9" type="ORF">EFA69_13455</name>
</gene>
<dbReference type="AlphaFoldDB" id="A0A3M9MR34"/>
<evidence type="ECO:0000256" key="1">
    <source>
        <dbReference type="ARBA" id="ARBA00010233"/>
    </source>
</evidence>
<dbReference type="Gene3D" id="3.50.30.60">
    <property type="entry name" value="LD-carboxypeptidase A C-terminal domain-like"/>
    <property type="match status" value="1"/>
</dbReference>
<dbReference type="GO" id="GO:0004180">
    <property type="term" value="F:carboxypeptidase activity"/>
    <property type="evidence" value="ECO:0007669"/>
    <property type="project" value="UniProtKB-KW"/>
</dbReference>
<dbReference type="SUPFAM" id="SSF141986">
    <property type="entry name" value="LD-carboxypeptidase A C-terminal domain-like"/>
    <property type="match status" value="1"/>
</dbReference>
<feature type="domain" description="LD-carboxypeptidase N-terminal" evidence="7">
    <location>
        <begin position="13"/>
        <end position="129"/>
    </location>
</feature>
<dbReference type="GO" id="GO:0008236">
    <property type="term" value="F:serine-type peptidase activity"/>
    <property type="evidence" value="ECO:0007669"/>
    <property type="project" value="UniProtKB-KW"/>
</dbReference>
<keyword evidence="2 9" id="KW-0121">Carboxypeptidase</keyword>
<accession>A0A3M9MR34</accession>
<comment type="similarity">
    <text evidence="1">Belongs to the peptidase S66 family.</text>
</comment>
<proteinExistence type="inferred from homology"/>
<evidence type="ECO:0000256" key="4">
    <source>
        <dbReference type="ARBA" id="ARBA00022801"/>
    </source>
</evidence>
<protein>
    <submittedName>
        <fullName evidence="9">LD-carboxypeptidase</fullName>
    </submittedName>
</protein>
<keyword evidence="3" id="KW-0645">Protease</keyword>
<evidence type="ECO:0000259" key="7">
    <source>
        <dbReference type="Pfam" id="PF02016"/>
    </source>
</evidence>
<name>A0A3M9MR34_9BACT</name>
<keyword evidence="10" id="KW-1185">Reference proteome</keyword>
<keyword evidence="4" id="KW-0378">Hydrolase</keyword>
<sequence length="302" mass="33429">MTLPPFLQKGDKVGVVSTSNFTVPEYIDGLVNILREWGLEPVLGKSIGPRQGSFAGSDELRKTDLQHMLDNEEIKAVLQTMGGYGILRIIDQVNFHQFKYRPKWLVGYSDTTFLHSHVQGMLNTASIQGTMAADLEAGFHVSSWESLRKALFGEKLEYTVKSHPLNRLGKAQATLVGGTLSILCNAKGTFSEVNTNGKILFLEEVGEHKFRVDSYLTSLKKAGKFNYLKGLLVGQLTDIQEDEPPYGKSPEEIILEAVKEYDFPVAFGFPAGHGKVNKALVFGAPVQLAVTEQGTSIRFEYR</sequence>
<dbReference type="PANTHER" id="PTHR30237:SF2">
    <property type="entry name" value="MUREIN TETRAPEPTIDE CARBOXYPEPTIDASE"/>
    <property type="match status" value="1"/>
</dbReference>
<feature type="domain" description="LD-carboxypeptidase C-terminal" evidence="8">
    <location>
        <begin position="173"/>
        <end position="288"/>
    </location>
</feature>